<organism evidence="1 2">
    <name type="scientific">Myroides odoratimimus</name>
    <dbReference type="NCBI Taxonomy" id="76832"/>
    <lineage>
        <taxon>Bacteria</taxon>
        <taxon>Pseudomonadati</taxon>
        <taxon>Bacteroidota</taxon>
        <taxon>Flavobacteriia</taxon>
        <taxon>Flavobacteriales</taxon>
        <taxon>Flavobacteriaceae</taxon>
        <taxon>Myroides</taxon>
    </lineage>
</organism>
<name>A0A0S7EE77_9FLAO</name>
<sequence>MTNEIFLSITKDNSSITLFEERLFLPFFWICLLDHEMISSRIPHWEQAYRFVDFDLEYERDDESIDNTACTITISKEKFHTNSAIAREKIEKQLNQALPLYDDFIACIESHLSQGGVINLEILYYIRCCDSPQDFIKGINREITSIKKQQVYPIRYFDPIDLIGTGTGIASIDNKEFKELAPYKHADDNRYNDKPDHDPNLRQKNIRKLIYFFISLIIIVILFIINQ</sequence>
<proteinExistence type="predicted"/>
<dbReference type="KEGG" id="mod:AS202_06245"/>
<evidence type="ECO:0000313" key="1">
    <source>
        <dbReference type="EMBL" id="ALU25757.1"/>
    </source>
</evidence>
<gene>
    <name evidence="1" type="ORF">AS202_06245</name>
</gene>
<reference evidence="1 2" key="1">
    <citation type="journal article" date="2016" name="J. Zhejiang Univ. Sci. B">
        <title>Antibiotic resistance mechanisms of Myroides sp.</title>
        <authorList>
            <person name="Hu S."/>
            <person name="Yuan S."/>
            <person name="Qu H."/>
            <person name="Jiang T."/>
            <person name="Zhou Y."/>
            <person name="Wang M."/>
            <person name="Ming D."/>
        </authorList>
    </citation>
    <scope>NUCLEOTIDE SEQUENCE [LARGE SCALE GENOMIC DNA]</scope>
    <source>
        <strain evidence="1 2">PR63039</strain>
    </source>
</reference>
<dbReference type="AlphaFoldDB" id="A0A0S7EE77"/>
<dbReference type="RefSeq" id="WP_006257770.1">
    <property type="nucleotide sequence ID" value="NZ_BCMQ01000002.1"/>
</dbReference>
<evidence type="ECO:0000313" key="2">
    <source>
        <dbReference type="Proteomes" id="UP000069030"/>
    </source>
</evidence>
<dbReference type="Proteomes" id="UP000069030">
    <property type="component" value="Chromosome"/>
</dbReference>
<dbReference type="EMBL" id="CP013690">
    <property type="protein sequence ID" value="ALU25757.1"/>
    <property type="molecule type" value="Genomic_DNA"/>
</dbReference>
<protein>
    <submittedName>
        <fullName evidence="1">Uncharacterized protein</fullName>
    </submittedName>
</protein>
<accession>A0A0S7EE77</accession>